<protein>
    <submittedName>
        <fullName evidence="1">DUF2332 domain-containing protein</fullName>
    </submittedName>
</protein>
<organism evidence="1 2">
    <name type="scientific">Brevibacterium otitidis</name>
    <dbReference type="NCBI Taxonomy" id="53364"/>
    <lineage>
        <taxon>Bacteria</taxon>
        <taxon>Bacillati</taxon>
        <taxon>Actinomycetota</taxon>
        <taxon>Actinomycetes</taxon>
        <taxon>Micrococcales</taxon>
        <taxon>Brevibacteriaceae</taxon>
        <taxon>Brevibacterium</taxon>
    </lineage>
</organism>
<name>A0ABV5X789_9MICO</name>
<comment type="caution">
    <text evidence="1">The sequence shown here is derived from an EMBL/GenBank/DDBJ whole genome shotgun (WGS) entry which is preliminary data.</text>
</comment>
<reference evidence="1 2" key="1">
    <citation type="submission" date="2024-09" db="EMBL/GenBank/DDBJ databases">
        <authorList>
            <person name="Sun Q."/>
            <person name="Mori K."/>
        </authorList>
    </citation>
    <scope>NUCLEOTIDE SEQUENCE [LARGE SCALE GENOMIC DNA]</scope>
    <source>
        <strain evidence="1 2">JCM 11683</strain>
    </source>
</reference>
<evidence type="ECO:0000313" key="1">
    <source>
        <dbReference type="EMBL" id="MFB9777784.1"/>
    </source>
</evidence>
<dbReference type="Proteomes" id="UP001589707">
    <property type="component" value="Unassembled WGS sequence"/>
</dbReference>
<accession>A0ABV5X789</accession>
<dbReference type="InterPro" id="IPR011200">
    <property type="entry name" value="UCP012608"/>
</dbReference>
<keyword evidence="2" id="KW-1185">Reference proteome</keyword>
<gene>
    <name evidence="1" type="ORF">ACFFN1_15520</name>
</gene>
<dbReference type="RefSeq" id="WP_376841770.1">
    <property type="nucleotide sequence ID" value="NZ_JBHMAU010000130.1"/>
</dbReference>
<proteinExistence type="predicted"/>
<evidence type="ECO:0000313" key="2">
    <source>
        <dbReference type="Proteomes" id="UP001589707"/>
    </source>
</evidence>
<dbReference type="Pfam" id="PF10094">
    <property type="entry name" value="DUF2332"/>
    <property type="match status" value="1"/>
</dbReference>
<dbReference type="EMBL" id="JBHMAU010000130">
    <property type="protein sequence ID" value="MFB9777784.1"/>
    <property type="molecule type" value="Genomic_DNA"/>
</dbReference>
<sequence>MVEETASTYRSFARYQARGVSPIYEDWANGIADDPMLLDRLANRPADKRQPNLLFAAARHLGCTAVSAADLRSWLISHWDSVTAVMLSHATQTNEASRCATLLPVLTQIPGPLALIEVGASAGLCLYPDRYSYDYRTDAGAVRVDPPGGPSSVVLPCTISGPPVPDSVPEVVWRAGLDLNPLDVTSESDMRWLESLIWPEHEARRQRLRAASQIVAADPPRIVTGNLLTDLDSLIAEAPAEATVVVFHSAVLAYVNAEARRKFADSMAAQPSVVWISNEGAGAFPEFDESVAQQAKGRFVLAVDGEPVAFTGPHGQSYRGLTPRPADF</sequence>